<reference evidence="2 3" key="1">
    <citation type="submission" date="2018-12" db="EMBL/GenBank/DDBJ databases">
        <title>Complete Genome Sequence of Glutamicibacter creatinolyticus strain LGCM259,isolated from an abscess of a 12-year-old mare in Italy.</title>
        <authorList>
            <person name="Santos R.G."/>
            <person name="Silva A.L."/>
            <person name="Seyffert N."/>
            <person name="Castro T.L.P."/>
            <person name="Attili A.R."/>
            <person name="Rifici C."/>
            <person name="Mazzullo G."/>
            <person name="Brenig B."/>
            <person name="Venanzi F."/>
            <person name="Azevedo V."/>
        </authorList>
    </citation>
    <scope>NUCLEOTIDE SEQUENCE [LARGE SCALE GENOMIC DNA]</scope>
    <source>
        <strain evidence="2 3">LGCM 259</strain>
    </source>
</reference>
<dbReference type="KEGG" id="gcr:GcLGCM259_0789"/>
<evidence type="ECO:0000259" key="1">
    <source>
        <dbReference type="PROSITE" id="PS51186"/>
    </source>
</evidence>
<dbReference type="GO" id="GO:0016747">
    <property type="term" value="F:acyltransferase activity, transferring groups other than amino-acyl groups"/>
    <property type="evidence" value="ECO:0007669"/>
    <property type="project" value="InterPro"/>
</dbReference>
<dbReference type="PROSITE" id="PS51186">
    <property type="entry name" value="GNAT"/>
    <property type="match status" value="1"/>
</dbReference>
<dbReference type="RefSeq" id="WP_138173364.1">
    <property type="nucleotide sequence ID" value="NZ_BAAAGL010000004.1"/>
</dbReference>
<keyword evidence="2" id="KW-0808">Transferase</keyword>
<dbReference type="PANTHER" id="PTHR43328:SF1">
    <property type="entry name" value="N-ACETYLTRANSFERASE DOMAIN-CONTAINING PROTEIN"/>
    <property type="match status" value="1"/>
</dbReference>
<dbReference type="Pfam" id="PF13302">
    <property type="entry name" value="Acetyltransf_3"/>
    <property type="match status" value="1"/>
</dbReference>
<dbReference type="InterPro" id="IPR016181">
    <property type="entry name" value="Acyl_CoA_acyltransferase"/>
</dbReference>
<feature type="domain" description="N-acetyltransferase" evidence="1">
    <location>
        <begin position="1"/>
        <end position="154"/>
    </location>
</feature>
<evidence type="ECO:0000313" key="2">
    <source>
        <dbReference type="EMBL" id="QCY46545.1"/>
    </source>
</evidence>
<dbReference type="Proteomes" id="UP000307000">
    <property type="component" value="Chromosome"/>
</dbReference>
<keyword evidence="3" id="KW-1185">Reference proteome</keyword>
<dbReference type="EMBL" id="CP034412">
    <property type="protein sequence ID" value="QCY46545.1"/>
    <property type="molecule type" value="Genomic_DNA"/>
</dbReference>
<dbReference type="PANTHER" id="PTHR43328">
    <property type="entry name" value="ACETYLTRANSFERASE-RELATED"/>
    <property type="match status" value="1"/>
</dbReference>
<proteinExistence type="predicted"/>
<dbReference type="SUPFAM" id="SSF55729">
    <property type="entry name" value="Acyl-CoA N-acyltransferases (Nat)"/>
    <property type="match status" value="1"/>
</dbReference>
<sequence length="154" mass="17536">MHLREVRPSDLDDFFAHQQEPEANLMAAYQARNPSDRSVFNHHWSSILNDPKVIVRTIEHEGEVAGSILVFEHEKTPEINFWTSSKFWGKGITTSAVDAFLAEYTKRPLLAHVVQDNLGSIKVLERRGFKLVGTEDVFSNSRAEVVTENVMQLD</sequence>
<protein>
    <submittedName>
        <fullName evidence="2">Acetyltransferase</fullName>
    </submittedName>
</protein>
<organism evidence="2 3">
    <name type="scientific">Glutamicibacter creatinolyticus</name>
    <dbReference type="NCBI Taxonomy" id="162496"/>
    <lineage>
        <taxon>Bacteria</taxon>
        <taxon>Bacillati</taxon>
        <taxon>Actinomycetota</taxon>
        <taxon>Actinomycetes</taxon>
        <taxon>Micrococcales</taxon>
        <taxon>Micrococcaceae</taxon>
        <taxon>Glutamicibacter</taxon>
    </lineage>
</organism>
<dbReference type="AlphaFoldDB" id="A0A5B7WTH1"/>
<accession>A0A5B7WTH1</accession>
<evidence type="ECO:0000313" key="3">
    <source>
        <dbReference type="Proteomes" id="UP000307000"/>
    </source>
</evidence>
<dbReference type="InterPro" id="IPR000182">
    <property type="entry name" value="GNAT_dom"/>
</dbReference>
<name>A0A5B7WTH1_9MICC</name>
<dbReference type="Gene3D" id="3.40.630.30">
    <property type="match status" value="1"/>
</dbReference>
<gene>
    <name evidence="2" type="ORF">GcLGCM259_0789</name>
</gene>